<keyword evidence="3 4" id="KW-0732">Signal</keyword>
<dbReference type="GO" id="GO:0030246">
    <property type="term" value="F:carbohydrate binding"/>
    <property type="evidence" value="ECO:0007669"/>
    <property type="project" value="UniProtKB-ARBA"/>
</dbReference>
<dbReference type="EMBL" id="VZDO01000008">
    <property type="protein sequence ID" value="KAB0679735.1"/>
    <property type="molecule type" value="Genomic_DNA"/>
</dbReference>
<protein>
    <submittedName>
        <fullName evidence="6">Sugar ABC transporter substrate-binding protein</fullName>
    </submittedName>
</protein>
<dbReference type="InterPro" id="IPR025997">
    <property type="entry name" value="SBP_2_dom"/>
</dbReference>
<proteinExistence type="inferred from homology"/>
<dbReference type="RefSeq" id="WP_150969839.1">
    <property type="nucleotide sequence ID" value="NZ_VZDO01000008.1"/>
</dbReference>
<organism evidence="6 7">
    <name type="scientific">Plantimonas leprariae</name>
    <dbReference type="NCBI Taxonomy" id="2615207"/>
    <lineage>
        <taxon>Bacteria</taxon>
        <taxon>Pseudomonadati</taxon>
        <taxon>Pseudomonadota</taxon>
        <taxon>Alphaproteobacteria</taxon>
        <taxon>Hyphomicrobiales</taxon>
        <taxon>Aurantimonadaceae</taxon>
        <taxon>Plantimonas</taxon>
    </lineage>
</organism>
<dbReference type="PANTHER" id="PTHR46847:SF1">
    <property type="entry name" value="D-ALLOSE-BINDING PERIPLASMIC PROTEIN-RELATED"/>
    <property type="match status" value="1"/>
</dbReference>
<comment type="subcellular location">
    <subcellularLocation>
        <location evidence="1">Cell envelope</location>
    </subcellularLocation>
</comment>
<comment type="caution">
    <text evidence="6">The sequence shown here is derived from an EMBL/GenBank/DDBJ whole genome shotgun (WGS) entry which is preliminary data.</text>
</comment>
<evidence type="ECO:0000256" key="2">
    <source>
        <dbReference type="ARBA" id="ARBA00007639"/>
    </source>
</evidence>
<dbReference type="GO" id="GO:0030313">
    <property type="term" value="C:cell envelope"/>
    <property type="evidence" value="ECO:0007669"/>
    <property type="project" value="UniProtKB-SubCell"/>
</dbReference>
<dbReference type="Gene3D" id="3.40.50.2300">
    <property type="match status" value="2"/>
</dbReference>
<reference evidence="6 7" key="1">
    <citation type="submission" date="2019-09" db="EMBL/GenBank/DDBJ databases">
        <title>YIM 132180 draft genome.</title>
        <authorList>
            <person name="Zhang K."/>
        </authorList>
    </citation>
    <scope>NUCLEOTIDE SEQUENCE [LARGE SCALE GENOMIC DNA]</scope>
    <source>
        <strain evidence="6 7">YIM 132180</strain>
    </source>
</reference>
<evidence type="ECO:0000256" key="1">
    <source>
        <dbReference type="ARBA" id="ARBA00004196"/>
    </source>
</evidence>
<dbReference type="Proteomes" id="UP000432089">
    <property type="component" value="Unassembled WGS sequence"/>
</dbReference>
<comment type="similarity">
    <text evidence="2">Belongs to the bacterial solute-binding protein 2 family.</text>
</comment>
<dbReference type="InterPro" id="IPR006311">
    <property type="entry name" value="TAT_signal"/>
</dbReference>
<gene>
    <name evidence="6" type="ORF">F6X38_10925</name>
</gene>
<feature type="chain" id="PRO_5031329367" evidence="4">
    <location>
        <begin position="29"/>
        <end position="319"/>
    </location>
</feature>
<dbReference type="PANTHER" id="PTHR46847">
    <property type="entry name" value="D-ALLOSE-BINDING PERIPLASMIC PROTEIN-RELATED"/>
    <property type="match status" value="1"/>
</dbReference>
<sequence>MLDRRAFLLTSAAAGALLATGGGGAALAQDAGLTILASVPNLGFPFFVHMLNQIKAEASAIGGIKLIESDGQNSAPKQTGDVEAAIVQKVDAIVISPLDVNALAPAVEQAVQAGIPVVTIDRRVDGVDGILAHVGADNAKGGEAQAQAIMAAFPDGAKIFHLQGQPGAGPAIDRNKGVHAILDRQDKYKIVFEQTANFARAEGLSVTEAGLAANGKPDVIVCANDDMALGALEAVTAAGHTDVKIYGFDALPEALAAVRDGKLAGTVEQFPGEQSRRALRIAVDFAKTKTKPAETLVLLTPIVIGKDNLDKAERIKETM</sequence>
<dbReference type="AlphaFoldDB" id="A0A7V7TWL1"/>
<name>A0A7V7TWL1_9HYPH</name>
<evidence type="ECO:0000313" key="6">
    <source>
        <dbReference type="EMBL" id="KAB0679735.1"/>
    </source>
</evidence>
<dbReference type="PROSITE" id="PS51318">
    <property type="entry name" value="TAT"/>
    <property type="match status" value="1"/>
</dbReference>
<feature type="domain" description="Periplasmic binding protein" evidence="5">
    <location>
        <begin position="38"/>
        <end position="289"/>
    </location>
</feature>
<evidence type="ECO:0000313" key="7">
    <source>
        <dbReference type="Proteomes" id="UP000432089"/>
    </source>
</evidence>
<evidence type="ECO:0000259" key="5">
    <source>
        <dbReference type="Pfam" id="PF13407"/>
    </source>
</evidence>
<dbReference type="InterPro" id="IPR028082">
    <property type="entry name" value="Peripla_BP_I"/>
</dbReference>
<keyword evidence="7" id="KW-1185">Reference proteome</keyword>
<dbReference type="Pfam" id="PF13407">
    <property type="entry name" value="Peripla_BP_4"/>
    <property type="match status" value="1"/>
</dbReference>
<evidence type="ECO:0000256" key="3">
    <source>
        <dbReference type="ARBA" id="ARBA00022729"/>
    </source>
</evidence>
<evidence type="ECO:0000256" key="4">
    <source>
        <dbReference type="SAM" id="SignalP"/>
    </source>
</evidence>
<accession>A0A7V7TWL1</accession>
<feature type="signal peptide" evidence="4">
    <location>
        <begin position="1"/>
        <end position="28"/>
    </location>
</feature>
<dbReference type="SUPFAM" id="SSF53822">
    <property type="entry name" value="Periplasmic binding protein-like I"/>
    <property type="match status" value="1"/>
</dbReference>